<keyword evidence="1" id="KW-1133">Transmembrane helix</keyword>
<protein>
    <submittedName>
        <fullName evidence="2">Uncharacterized protein</fullName>
    </submittedName>
</protein>
<feature type="transmembrane region" description="Helical" evidence="1">
    <location>
        <begin position="85"/>
        <end position="105"/>
    </location>
</feature>
<name>A0A0C3H2Z3_OIDMZ</name>
<reference evidence="3" key="2">
    <citation type="submission" date="2015-01" db="EMBL/GenBank/DDBJ databases">
        <title>Evolutionary Origins and Diversification of the Mycorrhizal Mutualists.</title>
        <authorList>
            <consortium name="DOE Joint Genome Institute"/>
            <consortium name="Mycorrhizal Genomics Consortium"/>
            <person name="Kohler A."/>
            <person name="Kuo A."/>
            <person name="Nagy L.G."/>
            <person name="Floudas D."/>
            <person name="Copeland A."/>
            <person name="Barry K.W."/>
            <person name="Cichocki N."/>
            <person name="Veneault-Fourrey C."/>
            <person name="LaButti K."/>
            <person name="Lindquist E.A."/>
            <person name="Lipzen A."/>
            <person name="Lundell T."/>
            <person name="Morin E."/>
            <person name="Murat C."/>
            <person name="Riley R."/>
            <person name="Ohm R."/>
            <person name="Sun H."/>
            <person name="Tunlid A."/>
            <person name="Henrissat B."/>
            <person name="Grigoriev I.V."/>
            <person name="Hibbett D.S."/>
            <person name="Martin F."/>
        </authorList>
    </citation>
    <scope>NUCLEOTIDE SEQUENCE [LARGE SCALE GENOMIC DNA]</scope>
    <source>
        <strain evidence="3">Zn</strain>
    </source>
</reference>
<dbReference type="STRING" id="913774.A0A0C3H2Z3"/>
<reference evidence="2 3" key="1">
    <citation type="submission" date="2014-04" db="EMBL/GenBank/DDBJ databases">
        <authorList>
            <consortium name="DOE Joint Genome Institute"/>
            <person name="Kuo A."/>
            <person name="Martino E."/>
            <person name="Perotto S."/>
            <person name="Kohler A."/>
            <person name="Nagy L.G."/>
            <person name="Floudas D."/>
            <person name="Copeland A."/>
            <person name="Barry K.W."/>
            <person name="Cichocki N."/>
            <person name="Veneault-Fourrey C."/>
            <person name="LaButti K."/>
            <person name="Lindquist E.A."/>
            <person name="Lipzen A."/>
            <person name="Lundell T."/>
            <person name="Morin E."/>
            <person name="Murat C."/>
            <person name="Sun H."/>
            <person name="Tunlid A."/>
            <person name="Henrissat B."/>
            <person name="Grigoriev I.V."/>
            <person name="Hibbett D.S."/>
            <person name="Martin F."/>
            <person name="Nordberg H.P."/>
            <person name="Cantor M.N."/>
            <person name="Hua S.X."/>
        </authorList>
    </citation>
    <scope>NUCLEOTIDE SEQUENCE [LARGE SCALE GENOMIC DNA]</scope>
    <source>
        <strain evidence="2 3">Zn</strain>
    </source>
</reference>
<keyword evidence="3" id="KW-1185">Reference proteome</keyword>
<evidence type="ECO:0000313" key="2">
    <source>
        <dbReference type="EMBL" id="KIM97754.1"/>
    </source>
</evidence>
<keyword evidence="1" id="KW-0812">Transmembrane</keyword>
<gene>
    <name evidence="2" type="ORF">OIDMADRAFT_20223</name>
</gene>
<dbReference type="AlphaFoldDB" id="A0A0C3H2Z3"/>
<organism evidence="2 3">
    <name type="scientific">Oidiodendron maius (strain Zn)</name>
    <dbReference type="NCBI Taxonomy" id="913774"/>
    <lineage>
        <taxon>Eukaryota</taxon>
        <taxon>Fungi</taxon>
        <taxon>Dikarya</taxon>
        <taxon>Ascomycota</taxon>
        <taxon>Pezizomycotina</taxon>
        <taxon>Leotiomycetes</taxon>
        <taxon>Leotiomycetes incertae sedis</taxon>
        <taxon>Myxotrichaceae</taxon>
        <taxon>Oidiodendron</taxon>
    </lineage>
</organism>
<dbReference type="Proteomes" id="UP000054321">
    <property type="component" value="Unassembled WGS sequence"/>
</dbReference>
<dbReference type="OrthoDB" id="5419542at2759"/>
<evidence type="ECO:0000313" key="3">
    <source>
        <dbReference type="Proteomes" id="UP000054321"/>
    </source>
</evidence>
<proteinExistence type="predicted"/>
<accession>A0A0C3H2Z3</accession>
<keyword evidence="1" id="KW-0472">Membrane</keyword>
<dbReference type="InParanoid" id="A0A0C3H2Z3"/>
<dbReference type="EMBL" id="KN832881">
    <property type="protein sequence ID" value="KIM97754.1"/>
    <property type="molecule type" value="Genomic_DNA"/>
</dbReference>
<sequence length="174" mass="20070">MTRQLNEDFETDAGKVAMEVGASLDGFRNFETQKRHIEELAGRVKDGKEKVKVLGARVDVVRDRVEGWEKAEGEWQDRTRKRLRVLWILMSLTAGIMVVLSVFHYTPARTSGLDILSELNISEVVRSVPELDKIHNETWSLKRNAKDALRNMSNCPRSDEDMDEDPRLRLFDEL</sequence>
<dbReference type="HOGENOM" id="CLU_043821_0_0_1"/>
<evidence type="ECO:0000256" key="1">
    <source>
        <dbReference type="SAM" id="Phobius"/>
    </source>
</evidence>